<feature type="region of interest" description="Disordered" evidence="1">
    <location>
        <begin position="70"/>
        <end position="115"/>
    </location>
</feature>
<proteinExistence type="predicted"/>
<name>A0ABT0UAW8_9BACT</name>
<feature type="compositionally biased region" description="Basic and acidic residues" evidence="1">
    <location>
        <begin position="9"/>
        <end position="18"/>
    </location>
</feature>
<dbReference type="Proteomes" id="UP001202961">
    <property type="component" value="Unassembled WGS sequence"/>
</dbReference>
<accession>A0ABT0UAW8</accession>
<evidence type="ECO:0000313" key="2">
    <source>
        <dbReference type="EMBL" id="MCM2374158.1"/>
    </source>
</evidence>
<evidence type="ECO:0000256" key="1">
    <source>
        <dbReference type="SAM" id="MobiDB-lite"/>
    </source>
</evidence>
<dbReference type="RefSeq" id="WP_250932049.1">
    <property type="nucleotide sequence ID" value="NZ_JAMQBK010000080.1"/>
</dbReference>
<feature type="compositionally biased region" description="Polar residues" evidence="1">
    <location>
        <begin position="91"/>
        <end position="101"/>
    </location>
</feature>
<dbReference type="EMBL" id="JAMQBK010000080">
    <property type="protein sequence ID" value="MCM2374158.1"/>
    <property type="molecule type" value="Genomic_DNA"/>
</dbReference>
<feature type="region of interest" description="Disordered" evidence="1">
    <location>
        <begin position="1"/>
        <end position="26"/>
    </location>
</feature>
<protein>
    <submittedName>
        <fullName evidence="2">Uncharacterized protein</fullName>
    </submittedName>
</protein>
<gene>
    <name evidence="2" type="ORF">NB063_26380</name>
</gene>
<evidence type="ECO:0000313" key="3">
    <source>
        <dbReference type="Proteomes" id="UP001202961"/>
    </source>
</evidence>
<comment type="caution">
    <text evidence="2">The sequence shown here is derived from an EMBL/GenBank/DDBJ whole genome shotgun (WGS) entry which is preliminary data.</text>
</comment>
<keyword evidence="3" id="KW-1185">Reference proteome</keyword>
<organism evidence="2 3">
    <name type="scientific">Aporhodopirellula aestuarii</name>
    <dbReference type="NCBI Taxonomy" id="2950107"/>
    <lineage>
        <taxon>Bacteria</taxon>
        <taxon>Pseudomonadati</taxon>
        <taxon>Planctomycetota</taxon>
        <taxon>Planctomycetia</taxon>
        <taxon>Pirellulales</taxon>
        <taxon>Pirellulaceae</taxon>
        <taxon>Aporhodopirellula</taxon>
    </lineage>
</organism>
<reference evidence="2 3" key="1">
    <citation type="journal article" date="2022" name="Syst. Appl. Microbiol.">
        <title>Rhodopirellula aestuarii sp. nov., a novel member of the genus Rhodopirellula isolated from brackish sediments collected in the Tagus River estuary, Portugal.</title>
        <authorList>
            <person name="Vitorino I.R."/>
            <person name="Klimek D."/>
            <person name="Calusinska M."/>
            <person name="Lobo-da-Cunha A."/>
            <person name="Vasconcelos V."/>
            <person name="Lage O.M."/>
        </authorList>
    </citation>
    <scope>NUCLEOTIDE SEQUENCE [LARGE SCALE GENOMIC DNA]</scope>
    <source>
        <strain evidence="2 3">ICT_H3.1</strain>
    </source>
</reference>
<sequence length="115" mass="13244">MIDATDVLRGPDPRKKSPETLAQRSRRALDRVIMTVAPVHGQRRLAARERAKLEAQSSEFLRKRIRALENSTLGHPSVAPNEQTDKKWIGNRQSNDDQLQESLVDMQFRSRERLD</sequence>